<evidence type="ECO:0000313" key="4">
    <source>
        <dbReference type="EMBL" id="SEM75637.1"/>
    </source>
</evidence>
<dbReference type="Pfam" id="PF17164">
    <property type="entry name" value="DUF5122"/>
    <property type="match status" value="2"/>
</dbReference>
<protein>
    <submittedName>
        <fullName evidence="4">Delta-60 repeat domain-containing protein/Por secretion system C-terminal sorting domain-containing protein</fullName>
    </submittedName>
</protein>
<reference evidence="5" key="1">
    <citation type="submission" date="2016-10" db="EMBL/GenBank/DDBJ databases">
        <authorList>
            <person name="Varghese N."/>
            <person name="Submissions S."/>
        </authorList>
    </citation>
    <scope>NUCLEOTIDE SEQUENCE [LARGE SCALE GENOMIC DNA]</scope>
    <source>
        <strain evidence="5">DSM 17453</strain>
    </source>
</reference>
<sequence length="509" mass="55958">MKKYYFLLLLAVSYFTTAQTVSLDPSFGESGYRKINSTTLSDAIMLPDGQFMTVYNSSSHININKISQNGVVDATFGTKIVDVDSYSSINESESVKKMVLHNNKIIIIGRANANPTYSLYNMFIVRVNLDGTLDTTFGTNGYTKISLGQNGTVNDIVVDDTGNSYVLGYNMGNFILKFNADGIKDNSFGTNGSLALGSFNPRKLYRQNDGKLLLVGSKTNTSTNINESYIERRLADGNYDTAFGNNGSIIIPSNMNTVISNFEYDYSNNTILLLHSASDGYDSVFLSKIQISDGTFVTGFSNGGRTPNYSFTNAPRLYISQIKVLPDSKILVMGNVSNFWTANINTQLFLMRFNSNGTIDYSTSSNGNQIFNTTPPSTAVKAEDVQRLFVLSDGSFVLSYSGSGGAYGYSSYLTKFTGAFLGVNDTAVDRNQSSLMLYPNPVGNTFTIQNKNKGNDNFEYRIFDASGKILKSGSSKFNTETNIQELQKGNYIIQTEAKGDRQSLKFIKN</sequence>
<keyword evidence="1 2" id="KW-0732">Signal</keyword>
<dbReference type="NCBIfam" id="TIGR04183">
    <property type="entry name" value="Por_Secre_tail"/>
    <property type="match status" value="1"/>
</dbReference>
<dbReference type="RefSeq" id="WP_090000576.1">
    <property type="nucleotide sequence ID" value="NZ_FOBV01000006.1"/>
</dbReference>
<feature type="domain" description="Secretion system C-terminal sorting" evidence="3">
    <location>
        <begin position="437"/>
        <end position="507"/>
    </location>
</feature>
<dbReference type="OrthoDB" id="9805017at2"/>
<dbReference type="AlphaFoldDB" id="A0A1H8B1E1"/>
<dbReference type="NCBIfam" id="TIGR02608">
    <property type="entry name" value="delta_60_rpt"/>
    <property type="match status" value="4"/>
</dbReference>
<organism evidence="4 5">
    <name type="scientific">Chryseobacterium taichungense</name>
    <dbReference type="NCBI Taxonomy" id="295069"/>
    <lineage>
        <taxon>Bacteria</taxon>
        <taxon>Pseudomonadati</taxon>
        <taxon>Bacteroidota</taxon>
        <taxon>Flavobacteriia</taxon>
        <taxon>Flavobacteriales</taxon>
        <taxon>Weeksellaceae</taxon>
        <taxon>Chryseobacterium group</taxon>
        <taxon>Chryseobacterium</taxon>
    </lineage>
</organism>
<accession>A0A1H8B1E1</accession>
<name>A0A1H8B1E1_9FLAO</name>
<gene>
    <name evidence="4" type="ORF">SAMN05421856_106143</name>
</gene>
<dbReference type="InterPro" id="IPR026444">
    <property type="entry name" value="Secre_tail"/>
</dbReference>
<dbReference type="STRING" id="295069.SAMN05421856_106143"/>
<evidence type="ECO:0000256" key="2">
    <source>
        <dbReference type="SAM" id="SignalP"/>
    </source>
</evidence>
<dbReference type="InterPro" id="IPR013431">
    <property type="entry name" value="Delta_60_rpt"/>
</dbReference>
<dbReference type="Proteomes" id="UP000199450">
    <property type="component" value="Unassembled WGS sequence"/>
</dbReference>
<dbReference type="Gene3D" id="2.80.10.50">
    <property type="match status" value="2"/>
</dbReference>
<dbReference type="Pfam" id="PF18962">
    <property type="entry name" value="Por_Secre_tail"/>
    <property type="match status" value="1"/>
</dbReference>
<evidence type="ECO:0000259" key="3">
    <source>
        <dbReference type="Pfam" id="PF18962"/>
    </source>
</evidence>
<feature type="signal peptide" evidence="2">
    <location>
        <begin position="1"/>
        <end position="18"/>
    </location>
</feature>
<evidence type="ECO:0000313" key="5">
    <source>
        <dbReference type="Proteomes" id="UP000199450"/>
    </source>
</evidence>
<keyword evidence="5" id="KW-1185">Reference proteome</keyword>
<evidence type="ECO:0000256" key="1">
    <source>
        <dbReference type="ARBA" id="ARBA00022729"/>
    </source>
</evidence>
<dbReference type="EMBL" id="FOBV01000006">
    <property type="protein sequence ID" value="SEM75637.1"/>
    <property type="molecule type" value="Genomic_DNA"/>
</dbReference>
<proteinExistence type="predicted"/>
<dbReference type="SUPFAM" id="SSF101898">
    <property type="entry name" value="NHL repeat"/>
    <property type="match status" value="1"/>
</dbReference>
<feature type="chain" id="PRO_5011576718" evidence="2">
    <location>
        <begin position="19"/>
        <end position="509"/>
    </location>
</feature>